<dbReference type="InterPro" id="IPR057218">
    <property type="entry name" value="DUF7896"/>
</dbReference>
<accession>A0A1E1L0Y1</accession>
<gene>
    <name evidence="3" type="ORF">RCO7_10804</name>
</gene>
<feature type="region of interest" description="Disordered" evidence="1">
    <location>
        <begin position="580"/>
        <end position="615"/>
    </location>
</feature>
<feature type="domain" description="DUF7896" evidence="2">
    <location>
        <begin position="445"/>
        <end position="537"/>
    </location>
</feature>
<feature type="compositionally biased region" description="Polar residues" evidence="1">
    <location>
        <begin position="377"/>
        <end position="388"/>
    </location>
</feature>
<protein>
    <recommendedName>
        <fullName evidence="2">DUF7896 domain-containing protein</fullName>
    </recommendedName>
</protein>
<dbReference type="AlphaFoldDB" id="A0A1E1L0Y1"/>
<comment type="caution">
    <text evidence="3">The sequence shown here is derived from an EMBL/GenBank/DDBJ whole genome shotgun (WGS) entry which is preliminary data.</text>
</comment>
<feature type="compositionally biased region" description="Polar residues" evidence="1">
    <location>
        <begin position="218"/>
        <end position="228"/>
    </location>
</feature>
<keyword evidence="4" id="KW-1185">Reference proteome</keyword>
<dbReference type="PANTHER" id="PTHR42031">
    <property type="entry name" value="KEY LIME PATHOGENICITY PROTEIN"/>
    <property type="match status" value="1"/>
</dbReference>
<feature type="compositionally biased region" description="Low complexity" evidence="1">
    <location>
        <begin position="588"/>
        <end position="615"/>
    </location>
</feature>
<feature type="compositionally biased region" description="Basic residues" evidence="1">
    <location>
        <begin position="62"/>
        <end position="75"/>
    </location>
</feature>
<feature type="compositionally biased region" description="Polar residues" evidence="1">
    <location>
        <begin position="106"/>
        <end position="122"/>
    </location>
</feature>
<name>A0A1E1L0Y1_9HELO</name>
<proteinExistence type="predicted"/>
<organism evidence="3 4">
    <name type="scientific">Rhynchosporium graminicola</name>
    <dbReference type="NCBI Taxonomy" id="2792576"/>
    <lineage>
        <taxon>Eukaryota</taxon>
        <taxon>Fungi</taxon>
        <taxon>Dikarya</taxon>
        <taxon>Ascomycota</taxon>
        <taxon>Pezizomycotina</taxon>
        <taxon>Leotiomycetes</taxon>
        <taxon>Helotiales</taxon>
        <taxon>Ploettnerulaceae</taxon>
        <taxon>Rhynchosporium</taxon>
    </lineage>
</organism>
<dbReference type="Pfam" id="PF25438">
    <property type="entry name" value="DUF7896"/>
    <property type="match status" value="1"/>
</dbReference>
<reference evidence="4" key="1">
    <citation type="submission" date="2016-03" db="EMBL/GenBank/DDBJ databases">
        <authorList>
            <person name="Ploux O."/>
        </authorList>
    </citation>
    <scope>NUCLEOTIDE SEQUENCE [LARGE SCALE GENOMIC DNA]</scope>
    <source>
        <strain evidence="4">UK7</strain>
    </source>
</reference>
<evidence type="ECO:0000313" key="3">
    <source>
        <dbReference type="EMBL" id="CZT04159.1"/>
    </source>
</evidence>
<feature type="region of interest" description="Disordered" evidence="1">
    <location>
        <begin position="288"/>
        <end position="411"/>
    </location>
</feature>
<feature type="compositionally biased region" description="Polar residues" evidence="1">
    <location>
        <begin position="49"/>
        <end position="61"/>
    </location>
</feature>
<feature type="compositionally biased region" description="Low complexity" evidence="1">
    <location>
        <begin position="229"/>
        <end position="239"/>
    </location>
</feature>
<feature type="region of interest" description="Disordered" evidence="1">
    <location>
        <begin position="493"/>
        <end position="529"/>
    </location>
</feature>
<sequence>MSSNLMVDTSMDFAHTEFEQDQKRQLLLIKLARIAAEKEQLDAQLALLPSSNLQPTPQHQRTPIHRQGQQRRGSHGPRSMSSTGAPAMSRPLSDRNETSQRPRALSSRSGASMARANSSGNPSPRPTVPFTQHGAIPPPLSFEPLQENSMIMDWASQEQPYTSYTFSQQNTQLQMSMPQRPGLQLVAEDPGAYISRTFGNIYSPEMPNPSSAMMSNSQLASGSFIQQQAPSTPTTESLTTATTLPSEISMSRQTSLCNGVESMQFTSNNFPSADHSNDQSTFDYVPSFSSSHLSHRPSNEEQSQLLVGAGGAIHESTSSSHSQFSSSDPLGGTKMEKSASTSSTSSSSSLRSHKRMQERLQEHIAAGQARQIMPKSLPTSRDNSSQSMARMESKDGLQDQSAASKPGYKRPKHDRVFCKLCENHPDGFRGEHEYRRHVDREHKSMVKKWVCVEPKDDGQHPKPIVPLSKCKACSTQKKKYGAYYNAAAHLRRAHFNPKPKGRGKSQQKVEDADKRGAKSGGDEPDMPELKKYWMKEVEERAEYTSGALQEAADDSDEELFDASFDDQSFTQQHLSSISNRSFNGSIYNNTDNTDNNNDSNNNNNNNTSHYSSTSNMNDAYGAVDTLLDFSDPKQQAYMSEAMYSLPNQYDFLSFPADLFQNELLGLPTNSFVVPSQSYDGFGQWNT</sequence>
<dbReference type="Proteomes" id="UP000178129">
    <property type="component" value="Unassembled WGS sequence"/>
</dbReference>
<feature type="compositionally biased region" description="Low complexity" evidence="1">
    <location>
        <begin position="316"/>
        <end position="327"/>
    </location>
</feature>
<feature type="compositionally biased region" description="Basic residues" evidence="1">
    <location>
        <begin position="493"/>
        <end position="505"/>
    </location>
</feature>
<evidence type="ECO:0000313" key="4">
    <source>
        <dbReference type="Proteomes" id="UP000178129"/>
    </source>
</evidence>
<dbReference type="InParanoid" id="A0A1E1L0Y1"/>
<evidence type="ECO:0000259" key="2">
    <source>
        <dbReference type="Pfam" id="PF25438"/>
    </source>
</evidence>
<dbReference type="PANTHER" id="PTHR42031:SF1">
    <property type="entry name" value="KEY LIME PATHOGENICITY PROTEIN"/>
    <property type="match status" value="1"/>
</dbReference>
<evidence type="ECO:0000256" key="1">
    <source>
        <dbReference type="SAM" id="MobiDB-lite"/>
    </source>
</evidence>
<feature type="compositionally biased region" description="Basic and acidic residues" evidence="1">
    <location>
        <begin position="507"/>
        <end position="516"/>
    </location>
</feature>
<feature type="compositionally biased region" description="Low complexity" evidence="1">
    <location>
        <begin position="338"/>
        <end position="349"/>
    </location>
</feature>
<feature type="region of interest" description="Disordered" evidence="1">
    <location>
        <begin position="49"/>
        <end position="143"/>
    </location>
</feature>
<feature type="region of interest" description="Disordered" evidence="1">
    <location>
        <begin position="212"/>
        <end position="239"/>
    </location>
</feature>
<dbReference type="EMBL" id="FJUW01000031">
    <property type="protein sequence ID" value="CZT04159.1"/>
    <property type="molecule type" value="Genomic_DNA"/>
</dbReference>